<accession>G8TVT6</accession>
<gene>
    <name evidence="2" type="ordered locus">Sulac_1283</name>
</gene>
<evidence type="ECO:0000259" key="1">
    <source>
        <dbReference type="Pfam" id="PF25199"/>
    </source>
</evidence>
<dbReference type="STRING" id="679936.Sulac_1283"/>
<reference evidence="2 3" key="2">
    <citation type="journal article" date="2012" name="Stand. Genomic Sci.">
        <title>Complete genome sequence of the moderately thermophilic mineral-sulfide-oxidizing firmicute Sulfobacillus acidophilus type strain (NAL(T)).</title>
        <authorList>
            <person name="Anderson I."/>
            <person name="Chertkov O."/>
            <person name="Chen A."/>
            <person name="Saunders E."/>
            <person name="Lapidus A."/>
            <person name="Nolan M."/>
            <person name="Lucas S."/>
            <person name="Hammon N."/>
            <person name="Deshpande S."/>
            <person name="Cheng J.F."/>
            <person name="Han C."/>
            <person name="Tapia R."/>
            <person name="Goodwin L.A."/>
            <person name="Pitluck S."/>
            <person name="Liolios K."/>
            <person name="Pagani I."/>
            <person name="Ivanova N."/>
            <person name="Mikhailova N."/>
            <person name="Pati A."/>
            <person name="Palaniappan K."/>
            <person name="Land M."/>
            <person name="Pan C."/>
            <person name="Rohde M."/>
            <person name="Pukall R."/>
            <person name="Goker M."/>
            <person name="Detter J.C."/>
            <person name="Woyke T."/>
            <person name="Bristow J."/>
            <person name="Eisen J.A."/>
            <person name="Markowitz V."/>
            <person name="Hugenholtz P."/>
            <person name="Kyrpides N.C."/>
            <person name="Klenk H.P."/>
            <person name="Mavromatis K."/>
        </authorList>
    </citation>
    <scope>NUCLEOTIDE SEQUENCE [LARGE SCALE GENOMIC DNA]</scope>
    <source>
        <strain evidence="3">ATCC 700253 / DSM 10332 / NAL</strain>
    </source>
</reference>
<dbReference type="Proteomes" id="UP000005439">
    <property type="component" value="Chromosome"/>
</dbReference>
<dbReference type="InterPro" id="IPR027417">
    <property type="entry name" value="P-loop_NTPase"/>
</dbReference>
<dbReference type="KEGG" id="sap:Sulac_1283"/>
<evidence type="ECO:0000313" key="2">
    <source>
        <dbReference type="EMBL" id="AEW04780.1"/>
    </source>
</evidence>
<sequence>MRRMPRFVGRRAEQHKFRTWLRQPGAGTRVVSVTGSGGMGKTTLLMRFFHRARREGHEVVWLDGRDMLPTPEGFLRRLTPAYRQWERLPAAGVKRIILVDNYESIFPLDSWLRHQWLASCPAEDVLIIVASRKFLLNAWCWDAVWQARVINWELPPFSAGEVRAYFAMRRIQGEAQALTIPAHQGIPLALALVSDVWHTYKDRPGHVDHLMSQGLGGRLFQEVDEELADVLAALALTPRAQRDILQFISNRSLSRDTYHRLAGLSFVRRTSRGLTLHDAIRPYVLRALQTRDAERYRQTEQRVLAWLVGQWQSADRDQVAQDLLNLVSARLAPMNHYANLAVTTPDLSIGSMTRGEREAVVGMVEDWVRQPLPVTQGSPTQLLDELLQHFPESLQTVRGDRPYPLAILGVVEWTRRTIDVLYPFSPEFLQTVSQVVPPAQTADSLLMVLVGFDHSDVRYPQPVIMGYLVRQFLATGNGRRLMGLSTDPAFKPLLRRLGFQAIPLDAVYHDGTEELFILDLRQSNIVEWATDVLGYTPAPAAGGLNAHLVREVLDHLWDMSLLRETAWCRLTGLIPEEFQRWLLAQLEQFRQFRPEVAVWIDEAYVDPRFEVDARARARHISRATYYRRLNQAVDTFVRFLAPRPWPTTPS</sequence>
<evidence type="ECO:0000313" key="3">
    <source>
        <dbReference type="Proteomes" id="UP000005439"/>
    </source>
</evidence>
<proteinExistence type="predicted"/>
<dbReference type="SUPFAM" id="SSF52540">
    <property type="entry name" value="P-loop containing nucleoside triphosphate hydrolases"/>
    <property type="match status" value="1"/>
</dbReference>
<dbReference type="AlphaFoldDB" id="G8TVT6"/>
<feature type="domain" description="Novel STAND NTPase 5" evidence="1">
    <location>
        <begin position="21"/>
        <end position="132"/>
    </location>
</feature>
<name>G8TVT6_SULAD</name>
<keyword evidence="3" id="KW-1185">Reference proteome</keyword>
<dbReference type="Gene3D" id="3.40.50.300">
    <property type="entry name" value="P-loop containing nucleotide triphosphate hydrolases"/>
    <property type="match status" value="1"/>
</dbReference>
<reference evidence="3" key="1">
    <citation type="submission" date="2011-12" db="EMBL/GenBank/DDBJ databases">
        <title>The complete genome of chromosome of Sulfobacillus acidophilus DSM 10332.</title>
        <authorList>
            <person name="Lucas S."/>
            <person name="Han J."/>
            <person name="Lapidus A."/>
            <person name="Bruce D."/>
            <person name="Goodwin L."/>
            <person name="Pitluck S."/>
            <person name="Peters L."/>
            <person name="Kyrpides N."/>
            <person name="Mavromatis K."/>
            <person name="Ivanova N."/>
            <person name="Mikhailova N."/>
            <person name="Chertkov O."/>
            <person name="Saunders E."/>
            <person name="Detter J.C."/>
            <person name="Tapia R."/>
            <person name="Han C."/>
            <person name="Land M."/>
            <person name="Hauser L."/>
            <person name="Markowitz V."/>
            <person name="Cheng J.-F."/>
            <person name="Hugenholtz P."/>
            <person name="Woyke T."/>
            <person name="Wu D."/>
            <person name="Pukall R."/>
            <person name="Gehrich-Schroeter G."/>
            <person name="Schneider S."/>
            <person name="Klenk H.-P."/>
            <person name="Eisen J.A."/>
        </authorList>
    </citation>
    <scope>NUCLEOTIDE SEQUENCE [LARGE SCALE GENOMIC DNA]</scope>
    <source>
        <strain evidence="3">ATCC 700253 / DSM 10332 / NAL</strain>
    </source>
</reference>
<dbReference type="Pfam" id="PF25199">
    <property type="entry name" value="nSTAND_NTPase5"/>
    <property type="match status" value="1"/>
</dbReference>
<dbReference type="EMBL" id="CP003179">
    <property type="protein sequence ID" value="AEW04780.1"/>
    <property type="molecule type" value="Genomic_DNA"/>
</dbReference>
<organism evidence="2 3">
    <name type="scientific">Sulfobacillus acidophilus (strain ATCC 700253 / DSM 10332 / NAL)</name>
    <dbReference type="NCBI Taxonomy" id="679936"/>
    <lineage>
        <taxon>Bacteria</taxon>
        <taxon>Bacillati</taxon>
        <taxon>Bacillota</taxon>
        <taxon>Clostridia</taxon>
        <taxon>Eubacteriales</taxon>
        <taxon>Clostridiales Family XVII. Incertae Sedis</taxon>
        <taxon>Sulfobacillus</taxon>
    </lineage>
</organism>
<dbReference type="PATRIC" id="fig|679936.5.peg.1345"/>
<protein>
    <recommendedName>
        <fullName evidence="1">Novel STAND NTPase 5 domain-containing protein</fullName>
    </recommendedName>
</protein>
<dbReference type="HOGENOM" id="CLU_408216_0_0_9"/>
<dbReference type="InterPro" id="IPR057574">
    <property type="entry name" value="nSTAND_NTPase5_dom"/>
</dbReference>